<dbReference type="AlphaFoldDB" id="A0A7C5DAK3"/>
<comment type="similarity">
    <text evidence="5">Belongs to the YicC/YloC family.</text>
</comment>
<dbReference type="EMBL" id="DRTB01000058">
    <property type="protein sequence ID" value="HHE04598.1"/>
    <property type="molecule type" value="Genomic_DNA"/>
</dbReference>
<feature type="domain" description="Endoribonuclease YicC-like N-terminal" evidence="6">
    <location>
        <begin position="1"/>
        <end position="152"/>
    </location>
</feature>
<dbReference type="InterPro" id="IPR013551">
    <property type="entry name" value="YicC-like_C"/>
</dbReference>
<keyword evidence="3" id="KW-0255">Endonuclease</keyword>
<evidence type="ECO:0000256" key="3">
    <source>
        <dbReference type="ARBA" id="ARBA00022759"/>
    </source>
</evidence>
<comment type="caution">
    <text evidence="8">The sequence shown here is derived from an EMBL/GenBank/DDBJ whole genome shotgun (WGS) entry which is preliminary data.</text>
</comment>
<dbReference type="PANTHER" id="PTHR30636">
    <property type="entry name" value="UPF0701 PROTEIN YICC"/>
    <property type="match status" value="1"/>
</dbReference>
<proteinExistence type="inferred from homology"/>
<evidence type="ECO:0000259" key="6">
    <source>
        <dbReference type="Pfam" id="PF03755"/>
    </source>
</evidence>
<dbReference type="NCBIfam" id="TIGR00255">
    <property type="entry name" value="YicC/YloC family endoribonuclease"/>
    <property type="match status" value="1"/>
</dbReference>
<protein>
    <submittedName>
        <fullName evidence="8">YicC family protein</fullName>
    </submittedName>
</protein>
<dbReference type="InterPro" id="IPR005229">
    <property type="entry name" value="YicC/YloC-like"/>
</dbReference>
<dbReference type="GO" id="GO:0004521">
    <property type="term" value="F:RNA endonuclease activity"/>
    <property type="evidence" value="ECO:0007669"/>
    <property type="project" value="InterPro"/>
</dbReference>
<accession>A0A7C5DAK3</accession>
<dbReference type="InterPro" id="IPR013527">
    <property type="entry name" value="YicC-like_N"/>
</dbReference>
<sequence length="283" mass="33615">MESMTGYTEERFSYNSFELKIAIRSLNNRYLDVITKSGVYIRPLEDEIRELVRQYFKRGRIEVYIDIRFVSYEKQKITVNKDAIMEIIRELQPLSAMAPITMDGILRIPGLVDVTFNEEGFSEDERRFILDALRKVLEKLKKVRIQEGEKIREYIKKRLAIIKREKKNIEKIFMSEKDRIREEIERKIREMSVDVDEERILQEASIMAIRYDISEEISRIDFHINHFKKSIDEGGKKLDFIAQEILREANTINSKTLNPEITKHAIAIKTTVEEIREQVHNLE</sequence>
<evidence type="ECO:0000313" key="8">
    <source>
        <dbReference type="EMBL" id="HHE04598.1"/>
    </source>
</evidence>
<comment type="cofactor">
    <cofactor evidence="1">
        <name>a divalent metal cation</name>
        <dbReference type="ChEBI" id="CHEBI:60240"/>
    </cofactor>
</comment>
<keyword evidence="4" id="KW-0378">Hydrolase</keyword>
<gene>
    <name evidence="8" type="ORF">ENL19_00885</name>
</gene>
<keyword evidence="2" id="KW-0540">Nuclease</keyword>
<evidence type="ECO:0000256" key="4">
    <source>
        <dbReference type="ARBA" id="ARBA00022801"/>
    </source>
</evidence>
<name>A0A7C5DAK3_UNCW3</name>
<dbReference type="Pfam" id="PF03755">
    <property type="entry name" value="YicC-like_N"/>
    <property type="match status" value="1"/>
</dbReference>
<dbReference type="GO" id="GO:0016787">
    <property type="term" value="F:hydrolase activity"/>
    <property type="evidence" value="ECO:0007669"/>
    <property type="project" value="UniProtKB-KW"/>
</dbReference>
<evidence type="ECO:0000256" key="2">
    <source>
        <dbReference type="ARBA" id="ARBA00022722"/>
    </source>
</evidence>
<dbReference type="PANTHER" id="PTHR30636:SF3">
    <property type="entry name" value="UPF0701 PROTEIN YICC"/>
    <property type="match status" value="1"/>
</dbReference>
<dbReference type="Pfam" id="PF08340">
    <property type="entry name" value="YicC-like_C"/>
    <property type="match status" value="1"/>
</dbReference>
<evidence type="ECO:0000256" key="5">
    <source>
        <dbReference type="ARBA" id="ARBA00035648"/>
    </source>
</evidence>
<evidence type="ECO:0000256" key="1">
    <source>
        <dbReference type="ARBA" id="ARBA00001968"/>
    </source>
</evidence>
<dbReference type="Proteomes" id="UP000886110">
    <property type="component" value="Unassembled WGS sequence"/>
</dbReference>
<reference evidence="8" key="1">
    <citation type="journal article" date="2020" name="mSystems">
        <title>Genome- and Community-Level Interaction Insights into Carbon Utilization and Element Cycling Functions of Hydrothermarchaeota in Hydrothermal Sediment.</title>
        <authorList>
            <person name="Zhou Z."/>
            <person name="Liu Y."/>
            <person name="Xu W."/>
            <person name="Pan J."/>
            <person name="Luo Z.H."/>
            <person name="Li M."/>
        </authorList>
    </citation>
    <scope>NUCLEOTIDE SEQUENCE [LARGE SCALE GENOMIC DNA]</scope>
    <source>
        <strain evidence="8">HyVt-74</strain>
    </source>
</reference>
<evidence type="ECO:0000259" key="7">
    <source>
        <dbReference type="Pfam" id="PF08340"/>
    </source>
</evidence>
<organism evidence="8">
    <name type="scientific">candidate division WOR-3 bacterium</name>
    <dbReference type="NCBI Taxonomy" id="2052148"/>
    <lineage>
        <taxon>Bacteria</taxon>
        <taxon>Bacteria division WOR-3</taxon>
    </lineage>
</organism>
<feature type="domain" description="Endoribonuclease YicC-like C-terminal" evidence="7">
    <location>
        <begin position="175"/>
        <end position="283"/>
    </location>
</feature>